<protein>
    <submittedName>
        <fullName evidence="4">Phage major capsid protein</fullName>
    </submittedName>
</protein>
<comment type="caution">
    <text evidence="4">The sequence shown here is derived from an EMBL/GenBank/DDBJ whole genome shotgun (WGS) entry which is preliminary data.</text>
</comment>
<feature type="compositionally biased region" description="Basic and acidic residues" evidence="2">
    <location>
        <begin position="56"/>
        <end position="85"/>
    </location>
</feature>
<reference evidence="4 5" key="1">
    <citation type="submission" date="2024-11" db="EMBL/GenBank/DDBJ databases">
        <authorList>
            <person name="Heng Y.C."/>
            <person name="Lim A.C.H."/>
            <person name="Lee J.K.Y."/>
            <person name="Kittelmann S."/>
        </authorList>
    </citation>
    <scope>NUCLEOTIDE SEQUENCE [LARGE SCALE GENOMIC DNA]</scope>
    <source>
        <strain evidence="4 5">WILCCON 0114</strain>
    </source>
</reference>
<gene>
    <name evidence="4" type="ORF">ACJDT4_12550</name>
</gene>
<evidence type="ECO:0000256" key="2">
    <source>
        <dbReference type="SAM" id="MobiDB-lite"/>
    </source>
</evidence>
<evidence type="ECO:0000259" key="3">
    <source>
        <dbReference type="Pfam" id="PF05065"/>
    </source>
</evidence>
<dbReference type="Pfam" id="PF05065">
    <property type="entry name" value="Phage_capsid"/>
    <property type="match status" value="1"/>
</dbReference>
<dbReference type="RefSeq" id="WP_406787911.1">
    <property type="nucleotide sequence ID" value="NZ_JBJIAA010000009.1"/>
</dbReference>
<accession>A0ABW8TIG6</accession>
<dbReference type="Proteomes" id="UP001623592">
    <property type="component" value="Unassembled WGS sequence"/>
</dbReference>
<dbReference type="EMBL" id="JBJIAA010000009">
    <property type="protein sequence ID" value="MFL0251258.1"/>
    <property type="molecule type" value="Genomic_DNA"/>
</dbReference>
<keyword evidence="5" id="KW-1185">Reference proteome</keyword>
<dbReference type="SUPFAM" id="SSF56563">
    <property type="entry name" value="Major capsid protein gp5"/>
    <property type="match status" value="1"/>
</dbReference>
<comment type="subcellular location">
    <subcellularLocation>
        <location evidence="1">Virion</location>
    </subcellularLocation>
</comment>
<evidence type="ECO:0000256" key="1">
    <source>
        <dbReference type="ARBA" id="ARBA00004328"/>
    </source>
</evidence>
<dbReference type="NCBIfam" id="TIGR01554">
    <property type="entry name" value="major_cap_HK97"/>
    <property type="match status" value="1"/>
</dbReference>
<evidence type="ECO:0000313" key="4">
    <source>
        <dbReference type="EMBL" id="MFL0251258.1"/>
    </source>
</evidence>
<proteinExistence type="predicted"/>
<sequence length="384" mass="42931">MNAKQIRAAITTKTAEVRSAIDKQDIEAAKKSNEELRALKESLKIAEELEQQEEEELKRQAEEQKEKEEREKNNDPEKRDKNFNREDIQYRAIGKYLLRKADNPPALTKEERASINIGNSGAILPQGFVNQLIVLTKGFPSLKQYCHVIPVTTNTGKMPISKGSTTRKLAKLATDTEMVKEMITTAPVEYAVEDYGKIYPIENSVLEDAGVDLYNGILAPDVAECSVNSENAEIIAIVKAKAVSGASGTDYKAIQKTLNKMVLPSLKKNTIILTNTSGYDYLDEITDNQGRPLLNESLAVDGGYTFKGRPIVVLDDEDLTPTTAGKIPFYIVNLFALCKFFDRKSYEIATSTEAGFTQNQTFTRVIERFDVIDGDDRCDFYIEL</sequence>
<name>A0ABW8TIG6_9CLOT</name>
<dbReference type="InterPro" id="IPR054612">
    <property type="entry name" value="Phage_capsid-like_C"/>
</dbReference>
<feature type="region of interest" description="Disordered" evidence="2">
    <location>
        <begin position="50"/>
        <end position="85"/>
    </location>
</feature>
<evidence type="ECO:0000313" key="5">
    <source>
        <dbReference type="Proteomes" id="UP001623592"/>
    </source>
</evidence>
<dbReference type="InterPro" id="IPR024455">
    <property type="entry name" value="Phage_capsid"/>
</dbReference>
<organism evidence="4 5">
    <name type="scientific">Clostridium neuense</name>
    <dbReference type="NCBI Taxonomy" id="1728934"/>
    <lineage>
        <taxon>Bacteria</taxon>
        <taxon>Bacillati</taxon>
        <taxon>Bacillota</taxon>
        <taxon>Clostridia</taxon>
        <taxon>Eubacteriales</taxon>
        <taxon>Clostridiaceae</taxon>
        <taxon>Clostridium</taxon>
    </lineage>
</organism>
<feature type="domain" description="Phage capsid-like C-terminal" evidence="3">
    <location>
        <begin position="121"/>
        <end position="370"/>
    </location>
</feature>